<protein>
    <recommendedName>
        <fullName evidence="1">Homing endonuclease LAGLIDADG domain-containing protein</fullName>
    </recommendedName>
</protein>
<feature type="domain" description="Homing endonuclease LAGLIDADG" evidence="1">
    <location>
        <begin position="1"/>
        <end position="51"/>
    </location>
</feature>
<gene>
    <name evidence="2" type="ORF">GCM10010923_25310</name>
</gene>
<organism evidence="2 3">
    <name type="scientific">Blastomonas marina</name>
    <dbReference type="NCBI Taxonomy" id="1867408"/>
    <lineage>
        <taxon>Bacteria</taxon>
        <taxon>Pseudomonadati</taxon>
        <taxon>Pseudomonadota</taxon>
        <taxon>Alphaproteobacteria</taxon>
        <taxon>Sphingomonadales</taxon>
        <taxon>Sphingomonadaceae</taxon>
        <taxon>Blastomonas</taxon>
    </lineage>
</organism>
<dbReference type="InterPro" id="IPR004860">
    <property type="entry name" value="LAGLIDADG_dom"/>
</dbReference>
<dbReference type="SUPFAM" id="SSF55608">
    <property type="entry name" value="Homing endonucleases"/>
    <property type="match status" value="1"/>
</dbReference>
<comment type="caution">
    <text evidence="2">The sequence shown here is derived from an EMBL/GenBank/DDBJ whole genome shotgun (WGS) entry which is preliminary data.</text>
</comment>
<dbReference type="Pfam" id="PF00961">
    <property type="entry name" value="LAGLIDADG_1"/>
    <property type="match status" value="1"/>
</dbReference>
<evidence type="ECO:0000313" key="2">
    <source>
        <dbReference type="EMBL" id="GGA14386.1"/>
    </source>
</evidence>
<dbReference type="EMBL" id="BMID01000036">
    <property type="protein sequence ID" value="GGA14386.1"/>
    <property type="molecule type" value="Genomic_DNA"/>
</dbReference>
<dbReference type="InterPro" id="IPR027434">
    <property type="entry name" value="Homing_endonucl"/>
</dbReference>
<name>A0ABQ1FI07_9SPHN</name>
<evidence type="ECO:0000313" key="3">
    <source>
        <dbReference type="Proteomes" id="UP000603317"/>
    </source>
</evidence>
<keyword evidence="3" id="KW-1185">Reference proteome</keyword>
<reference evidence="3" key="1">
    <citation type="journal article" date="2019" name="Int. J. Syst. Evol. Microbiol.">
        <title>The Global Catalogue of Microorganisms (GCM) 10K type strain sequencing project: providing services to taxonomists for standard genome sequencing and annotation.</title>
        <authorList>
            <consortium name="The Broad Institute Genomics Platform"/>
            <consortium name="The Broad Institute Genome Sequencing Center for Infectious Disease"/>
            <person name="Wu L."/>
            <person name="Ma J."/>
        </authorList>
    </citation>
    <scope>NUCLEOTIDE SEQUENCE [LARGE SCALE GENOMIC DNA]</scope>
    <source>
        <strain evidence="3">CGMCC 1.15297</strain>
    </source>
</reference>
<proteinExistence type="predicted"/>
<evidence type="ECO:0000259" key="1">
    <source>
        <dbReference type="Pfam" id="PF00961"/>
    </source>
</evidence>
<accession>A0ABQ1FI07</accession>
<sequence length="52" mass="6137">MEYLAEILGGKKHLLKSYEGYNVTVNTTKLSPIVQYFNLYPLKTKKYITYFN</sequence>
<dbReference type="Proteomes" id="UP000603317">
    <property type="component" value="Unassembled WGS sequence"/>
</dbReference>